<proteinExistence type="predicted"/>
<gene>
    <name evidence="2" type="ORF">Xkoz_01264</name>
</gene>
<comment type="caution">
    <text evidence="2">The sequence shown here is derived from an EMBL/GenBank/DDBJ whole genome shotgun (WGS) entry which is preliminary data.</text>
</comment>
<protein>
    <submittedName>
        <fullName evidence="2">Uncharacterized protein</fullName>
    </submittedName>
</protein>
<evidence type="ECO:0000313" key="2">
    <source>
        <dbReference type="EMBL" id="PHM74055.1"/>
    </source>
</evidence>
<sequence length="531" mass="60012">MTSTKAGSAICDCDNPDDCTHKIDIKLGDKTISYQQFLFPYQLHYVVDKPKEGEIPQVPITLTSISKGCISHNSRCPIGNLSNEKSQPIAQFSPNKPYTGKLSYSKKTDSFSVLDNSPIVLLRRFLEKDFYSQLESENYYIRVDECAGKPLVDKTIDLPGIIRRTTLGNKTILGTNIHLYLNERQAFNVAIGAAEEIEKYTDEQRRQQQKETNRKKGMRYKGSQGWRRNTKPYEVRNSLTIEGEITAEKGAETRSWSKELEFEFKKGKKKLGPIDTAIESIGKLNNILAFGHDQDKFRVINLDLIYPLINISGGYELSHSDNYKLFCKFNADITATPLIGLELRADVIQIFAAYFKVDTLVTKIREKGEEFEQEVKQGKNGAFYGAQLDLILSGDLNVMFGWESDDKGDWSFKKDAVLETGFGIRAETNIRGGVRYYAINGYFDASAQIAAKVNVALASTEKSMELILYHDGIQASASVKYGIRMGDKKSKDNEDVLNEEQNKNTEGVKERDWVFQKPLSKEESPYRISLG</sequence>
<dbReference type="AlphaFoldDB" id="A0A2D0LEM4"/>
<evidence type="ECO:0000313" key="3">
    <source>
        <dbReference type="Proteomes" id="UP000221101"/>
    </source>
</evidence>
<feature type="region of interest" description="Disordered" evidence="1">
    <location>
        <begin position="202"/>
        <end position="226"/>
    </location>
</feature>
<evidence type="ECO:0000256" key="1">
    <source>
        <dbReference type="SAM" id="MobiDB-lite"/>
    </source>
</evidence>
<dbReference type="RefSeq" id="WP_244183409.1">
    <property type="nucleotide sequence ID" value="NZ_CAWNOR010000108.1"/>
</dbReference>
<accession>A0A2D0LEM4</accession>
<name>A0A2D0LEM4_9GAMM</name>
<feature type="compositionally biased region" description="Basic and acidic residues" evidence="1">
    <location>
        <begin position="202"/>
        <end position="214"/>
    </location>
</feature>
<dbReference type="EMBL" id="NJCX01000007">
    <property type="protein sequence ID" value="PHM74055.1"/>
    <property type="molecule type" value="Genomic_DNA"/>
</dbReference>
<keyword evidence="3" id="KW-1185">Reference proteome</keyword>
<reference evidence="2 3" key="1">
    <citation type="journal article" date="2017" name="Nat. Microbiol.">
        <title>Natural product diversity associated with the nematode symbionts Photorhabdus and Xenorhabdus.</title>
        <authorList>
            <person name="Tobias N.J."/>
            <person name="Wolff H."/>
            <person name="Djahanschiri B."/>
            <person name="Grundmann F."/>
            <person name="Kronenwerth M."/>
            <person name="Shi Y.M."/>
            <person name="Simonyi S."/>
            <person name="Grun P."/>
            <person name="Shapiro-Ilan D."/>
            <person name="Pidot S.J."/>
            <person name="Stinear T.P."/>
            <person name="Ebersberger I."/>
            <person name="Bode H.B."/>
        </authorList>
    </citation>
    <scope>NUCLEOTIDE SEQUENCE [LARGE SCALE GENOMIC DNA]</scope>
    <source>
        <strain evidence="2 3">DSM 17907</strain>
    </source>
</reference>
<feature type="region of interest" description="Disordered" evidence="1">
    <location>
        <begin position="489"/>
        <end position="511"/>
    </location>
</feature>
<organism evidence="2 3">
    <name type="scientific">Xenorhabdus kozodoii</name>
    <dbReference type="NCBI Taxonomy" id="351676"/>
    <lineage>
        <taxon>Bacteria</taxon>
        <taxon>Pseudomonadati</taxon>
        <taxon>Pseudomonadota</taxon>
        <taxon>Gammaproteobacteria</taxon>
        <taxon>Enterobacterales</taxon>
        <taxon>Morganellaceae</taxon>
        <taxon>Xenorhabdus</taxon>
    </lineage>
</organism>
<dbReference type="Proteomes" id="UP000221101">
    <property type="component" value="Unassembled WGS sequence"/>
</dbReference>